<comment type="caution">
    <text evidence="1">The sequence shown here is derived from an EMBL/GenBank/DDBJ whole genome shotgun (WGS) entry which is preliminary data.</text>
</comment>
<reference evidence="1" key="2">
    <citation type="submission" date="2021-01" db="EMBL/GenBank/DDBJ databases">
        <authorList>
            <person name="Schikora-Tamarit M.A."/>
        </authorList>
    </citation>
    <scope>NUCLEOTIDE SEQUENCE</scope>
    <source>
        <strain evidence="1">CBS2887</strain>
    </source>
</reference>
<dbReference type="EMBL" id="JAEUBG010004479">
    <property type="protein sequence ID" value="KAH3681303.1"/>
    <property type="molecule type" value="Genomic_DNA"/>
</dbReference>
<keyword evidence="2" id="KW-1185">Reference proteome</keyword>
<evidence type="ECO:0000313" key="2">
    <source>
        <dbReference type="Proteomes" id="UP000774326"/>
    </source>
</evidence>
<dbReference type="OrthoDB" id="10551508at2759"/>
<name>A0A9P8TIZ2_WICPI</name>
<protein>
    <submittedName>
        <fullName evidence="1">Uncharacterized protein</fullName>
    </submittedName>
</protein>
<organism evidence="1 2">
    <name type="scientific">Wickerhamomyces pijperi</name>
    <name type="common">Yeast</name>
    <name type="synonym">Pichia pijperi</name>
    <dbReference type="NCBI Taxonomy" id="599730"/>
    <lineage>
        <taxon>Eukaryota</taxon>
        <taxon>Fungi</taxon>
        <taxon>Dikarya</taxon>
        <taxon>Ascomycota</taxon>
        <taxon>Saccharomycotina</taxon>
        <taxon>Saccharomycetes</taxon>
        <taxon>Phaffomycetales</taxon>
        <taxon>Wickerhamomycetaceae</taxon>
        <taxon>Wickerhamomyces</taxon>
    </lineage>
</organism>
<dbReference type="Proteomes" id="UP000774326">
    <property type="component" value="Unassembled WGS sequence"/>
</dbReference>
<gene>
    <name evidence="1" type="ORF">WICPIJ_007737</name>
</gene>
<evidence type="ECO:0000313" key="1">
    <source>
        <dbReference type="EMBL" id="KAH3681303.1"/>
    </source>
</evidence>
<dbReference type="AlphaFoldDB" id="A0A9P8TIZ2"/>
<proteinExistence type="predicted"/>
<sequence length="169" mass="18629">MVWEGPLKEMDSMTSGYKLVQEFISSVNDGQLDTQPFGQSFLDNLGFVLSQNTVVDQDGVESVTDGFGSDSLDFSVDEVLHGPVLGGLTDINSKVLQQDLTLFGVSHFWVELDTVDLLLLVGDTTVWRVFRSGNDLETIWQAVQLVTVGHPDLGVVNVLEQRRRVVDDA</sequence>
<reference evidence="1" key="1">
    <citation type="journal article" date="2021" name="Open Biol.">
        <title>Shared evolutionary footprints suggest mitochondrial oxidative damage underlies multiple complex I losses in fungi.</title>
        <authorList>
            <person name="Schikora-Tamarit M.A."/>
            <person name="Marcet-Houben M."/>
            <person name="Nosek J."/>
            <person name="Gabaldon T."/>
        </authorList>
    </citation>
    <scope>NUCLEOTIDE SEQUENCE</scope>
    <source>
        <strain evidence="1">CBS2887</strain>
    </source>
</reference>
<accession>A0A9P8TIZ2</accession>